<evidence type="ECO:0000256" key="1">
    <source>
        <dbReference type="SAM" id="MobiDB-lite"/>
    </source>
</evidence>
<dbReference type="EMBL" id="KL198138">
    <property type="protein sequence ID" value="KDQ06394.1"/>
    <property type="molecule type" value="Genomic_DNA"/>
</dbReference>
<evidence type="ECO:0008006" key="5">
    <source>
        <dbReference type="Google" id="ProtNLM"/>
    </source>
</evidence>
<feature type="transmembrane region" description="Helical" evidence="2">
    <location>
        <begin position="229"/>
        <end position="252"/>
    </location>
</feature>
<evidence type="ECO:0000313" key="3">
    <source>
        <dbReference type="EMBL" id="KDQ06394.1"/>
    </source>
</evidence>
<evidence type="ECO:0000256" key="2">
    <source>
        <dbReference type="SAM" id="Phobius"/>
    </source>
</evidence>
<feature type="region of interest" description="Disordered" evidence="1">
    <location>
        <begin position="310"/>
        <end position="329"/>
    </location>
</feature>
<organism evidence="3 4">
    <name type="scientific">Botryobasidium botryosum (strain FD-172 SS1)</name>
    <dbReference type="NCBI Taxonomy" id="930990"/>
    <lineage>
        <taxon>Eukaryota</taxon>
        <taxon>Fungi</taxon>
        <taxon>Dikarya</taxon>
        <taxon>Basidiomycota</taxon>
        <taxon>Agaricomycotina</taxon>
        <taxon>Agaricomycetes</taxon>
        <taxon>Cantharellales</taxon>
        <taxon>Botryobasidiaceae</taxon>
        <taxon>Botryobasidium</taxon>
    </lineage>
</organism>
<keyword evidence="2" id="KW-1133">Transmembrane helix</keyword>
<dbReference type="OrthoDB" id="3357408at2759"/>
<dbReference type="InParanoid" id="A0A067LTK7"/>
<gene>
    <name evidence="3" type="ORF">BOTBODRAFT_254458</name>
</gene>
<feature type="transmembrane region" description="Helical" evidence="2">
    <location>
        <begin position="12"/>
        <end position="38"/>
    </location>
</feature>
<keyword evidence="2" id="KW-0812">Transmembrane</keyword>
<feature type="transmembrane region" description="Helical" evidence="2">
    <location>
        <begin position="114"/>
        <end position="136"/>
    </location>
</feature>
<evidence type="ECO:0000313" key="4">
    <source>
        <dbReference type="Proteomes" id="UP000027195"/>
    </source>
</evidence>
<protein>
    <recommendedName>
        <fullName evidence="5">Integral membrane protein</fullName>
    </recommendedName>
</protein>
<dbReference type="Proteomes" id="UP000027195">
    <property type="component" value="Unassembled WGS sequence"/>
</dbReference>
<feature type="transmembrane region" description="Helical" evidence="2">
    <location>
        <begin position="187"/>
        <end position="208"/>
    </location>
</feature>
<feature type="transmembrane region" description="Helical" evidence="2">
    <location>
        <begin position="50"/>
        <end position="73"/>
    </location>
</feature>
<sequence>MASNPAVKLDNLAILITLAAEILFYGMYVPLFFVCLWVMLSRKDAPNWKLIAPLITMFILSTAHIAVALYALIESFIRLPSSMEGLYSGMLRVTPTYSYIHHSSLVDLGQDRRAGVIVGYGLYNALNFIGDGIVIYRCYVICDSGLRVVALPIMLLFASTSTGVYSTASVASLAFEHNPFSPMSEHVSLASLCLSLVLNVACTGLITHRVWASARMISPVIGSRRAAKCYVVLAIIIESAAICAISTAAVIGTYASQSWDATEIAFQINVQILCIVPALMLVRAGLQQKLCSDWDSTRPGAAVTRVSDAPIDRPLGSTTQDDDGRGTGV</sequence>
<keyword evidence="4" id="KW-1185">Reference proteome</keyword>
<dbReference type="AlphaFoldDB" id="A0A067LTK7"/>
<accession>A0A067LTK7</accession>
<dbReference type="STRING" id="930990.A0A067LTK7"/>
<name>A0A067LTK7_BOTB1</name>
<reference evidence="4" key="1">
    <citation type="journal article" date="2014" name="Proc. Natl. Acad. Sci. U.S.A.">
        <title>Extensive sampling of basidiomycete genomes demonstrates inadequacy of the white-rot/brown-rot paradigm for wood decay fungi.</title>
        <authorList>
            <person name="Riley R."/>
            <person name="Salamov A.A."/>
            <person name="Brown D.W."/>
            <person name="Nagy L.G."/>
            <person name="Floudas D."/>
            <person name="Held B.W."/>
            <person name="Levasseur A."/>
            <person name="Lombard V."/>
            <person name="Morin E."/>
            <person name="Otillar R."/>
            <person name="Lindquist E.A."/>
            <person name="Sun H."/>
            <person name="LaButti K.M."/>
            <person name="Schmutz J."/>
            <person name="Jabbour D."/>
            <person name="Luo H."/>
            <person name="Baker S.E."/>
            <person name="Pisabarro A.G."/>
            <person name="Walton J.D."/>
            <person name="Blanchette R.A."/>
            <person name="Henrissat B."/>
            <person name="Martin F."/>
            <person name="Cullen D."/>
            <person name="Hibbett D.S."/>
            <person name="Grigoriev I.V."/>
        </authorList>
    </citation>
    <scope>NUCLEOTIDE SEQUENCE [LARGE SCALE GENOMIC DNA]</scope>
    <source>
        <strain evidence="4">FD-172 SS1</strain>
    </source>
</reference>
<feature type="transmembrane region" description="Helical" evidence="2">
    <location>
        <begin position="148"/>
        <end position="175"/>
    </location>
</feature>
<feature type="transmembrane region" description="Helical" evidence="2">
    <location>
        <begin position="264"/>
        <end position="282"/>
    </location>
</feature>
<dbReference type="HOGENOM" id="CLU_044614_3_1_1"/>
<proteinExistence type="predicted"/>
<keyword evidence="2" id="KW-0472">Membrane</keyword>